<protein>
    <recommendedName>
        <fullName evidence="2">RING-type domain-containing protein</fullName>
    </recommendedName>
</protein>
<sequence>MARLQIEEARVTKIRVFKWNAKLENDRHESYGDKGFFFLKIANEFSNGFETRIGVTRKALEFQLDSLTSPHKIDAMVKHTLVSSAEFLPETIHQLAGKISSYLTSRFRFQVRPNSAMTVLVANMNRKRSLGEGYIDDPHRNNPDDWNHLFPPLSSLPDPLPTDLFKELDPDVTDSDIENDPSHTYPDEIIGLTTTLWHTVRAYDIFPTKPITGDEPIGFVQLPEISLQLIPHPDVRNLEDSCAVCLEAFSVDRVVDFVCKTPCSHLFHAICINKWLSKKLSCPMCRSSLPQPNQPCD</sequence>
<evidence type="ECO:0000256" key="1">
    <source>
        <dbReference type="PROSITE-ProRule" id="PRU00175"/>
    </source>
</evidence>
<dbReference type="GO" id="GO:0061630">
    <property type="term" value="F:ubiquitin protein ligase activity"/>
    <property type="evidence" value="ECO:0007669"/>
    <property type="project" value="TreeGrafter"/>
</dbReference>
<dbReference type="SMART" id="SM00184">
    <property type="entry name" value="RING"/>
    <property type="match status" value="1"/>
</dbReference>
<dbReference type="InterPro" id="IPR001841">
    <property type="entry name" value="Znf_RING"/>
</dbReference>
<dbReference type="PANTHER" id="PTHR22765:SF434">
    <property type="entry name" value="GB|AAD18119.1-RELATED"/>
    <property type="match status" value="1"/>
</dbReference>
<dbReference type="PANTHER" id="PTHR22765">
    <property type="entry name" value="RING FINGER AND PROTEASE ASSOCIATED DOMAIN-CONTAINING"/>
    <property type="match status" value="1"/>
</dbReference>
<keyword evidence="1" id="KW-0863">Zinc-finger</keyword>
<reference evidence="3" key="1">
    <citation type="submission" date="2022-02" db="EMBL/GenBank/DDBJ databases">
        <authorList>
            <person name="Henning P.M."/>
            <person name="McCubbin A.G."/>
            <person name="Shore J.S."/>
        </authorList>
    </citation>
    <scope>NUCLEOTIDE SEQUENCE</scope>
    <source>
        <strain evidence="3">F60SS</strain>
        <tissue evidence="3">Leaves</tissue>
    </source>
</reference>
<dbReference type="SUPFAM" id="SSF57850">
    <property type="entry name" value="RING/U-box"/>
    <property type="match status" value="1"/>
</dbReference>
<proteinExistence type="predicted"/>
<dbReference type="Proteomes" id="UP001141552">
    <property type="component" value="Unassembled WGS sequence"/>
</dbReference>
<dbReference type="InterPro" id="IPR013083">
    <property type="entry name" value="Znf_RING/FYVE/PHD"/>
</dbReference>
<dbReference type="AlphaFoldDB" id="A0A9Q0G9Y4"/>
<dbReference type="GO" id="GO:0006511">
    <property type="term" value="P:ubiquitin-dependent protein catabolic process"/>
    <property type="evidence" value="ECO:0007669"/>
    <property type="project" value="TreeGrafter"/>
</dbReference>
<accession>A0A9Q0G9Y4</accession>
<dbReference type="PROSITE" id="PS50089">
    <property type="entry name" value="ZF_RING_2"/>
    <property type="match status" value="1"/>
</dbReference>
<dbReference type="EMBL" id="JAKUCV010001565">
    <property type="protein sequence ID" value="KAJ4845816.1"/>
    <property type="molecule type" value="Genomic_DNA"/>
</dbReference>
<dbReference type="OrthoDB" id="986159at2759"/>
<evidence type="ECO:0000313" key="3">
    <source>
        <dbReference type="EMBL" id="KAJ4845816.1"/>
    </source>
</evidence>
<comment type="caution">
    <text evidence="3">The sequence shown here is derived from an EMBL/GenBank/DDBJ whole genome shotgun (WGS) entry which is preliminary data.</text>
</comment>
<dbReference type="Gene3D" id="3.30.40.10">
    <property type="entry name" value="Zinc/RING finger domain, C3HC4 (zinc finger)"/>
    <property type="match status" value="1"/>
</dbReference>
<evidence type="ECO:0000259" key="2">
    <source>
        <dbReference type="PROSITE" id="PS50089"/>
    </source>
</evidence>
<organism evidence="3 4">
    <name type="scientific">Turnera subulata</name>
    <dbReference type="NCBI Taxonomy" id="218843"/>
    <lineage>
        <taxon>Eukaryota</taxon>
        <taxon>Viridiplantae</taxon>
        <taxon>Streptophyta</taxon>
        <taxon>Embryophyta</taxon>
        <taxon>Tracheophyta</taxon>
        <taxon>Spermatophyta</taxon>
        <taxon>Magnoliopsida</taxon>
        <taxon>eudicotyledons</taxon>
        <taxon>Gunneridae</taxon>
        <taxon>Pentapetalae</taxon>
        <taxon>rosids</taxon>
        <taxon>fabids</taxon>
        <taxon>Malpighiales</taxon>
        <taxon>Passifloraceae</taxon>
        <taxon>Turnera</taxon>
    </lineage>
</organism>
<name>A0A9Q0G9Y4_9ROSI</name>
<dbReference type="Pfam" id="PF13639">
    <property type="entry name" value="zf-RING_2"/>
    <property type="match status" value="1"/>
</dbReference>
<feature type="domain" description="RING-type" evidence="2">
    <location>
        <begin position="242"/>
        <end position="286"/>
    </location>
</feature>
<keyword evidence="1" id="KW-0862">Zinc</keyword>
<keyword evidence="4" id="KW-1185">Reference proteome</keyword>
<keyword evidence="1" id="KW-0479">Metal-binding</keyword>
<dbReference type="InterPro" id="IPR051826">
    <property type="entry name" value="E3_ubiquitin-ligase_domain"/>
</dbReference>
<dbReference type="CDD" id="cd16454">
    <property type="entry name" value="RING-H2_PA-TM-RING"/>
    <property type="match status" value="1"/>
</dbReference>
<reference evidence="3" key="2">
    <citation type="journal article" date="2023" name="Plants (Basel)">
        <title>Annotation of the Turnera subulata (Passifloraceae) Draft Genome Reveals the S-Locus Evolved after the Divergence of Turneroideae from Passifloroideae in a Stepwise Manner.</title>
        <authorList>
            <person name="Henning P.M."/>
            <person name="Roalson E.H."/>
            <person name="Mir W."/>
            <person name="McCubbin A.G."/>
            <person name="Shore J.S."/>
        </authorList>
    </citation>
    <scope>NUCLEOTIDE SEQUENCE</scope>
    <source>
        <strain evidence="3">F60SS</strain>
    </source>
</reference>
<dbReference type="GO" id="GO:0008270">
    <property type="term" value="F:zinc ion binding"/>
    <property type="evidence" value="ECO:0007669"/>
    <property type="project" value="UniProtKB-KW"/>
</dbReference>
<gene>
    <name evidence="3" type="ORF">Tsubulata_008222</name>
</gene>
<evidence type="ECO:0000313" key="4">
    <source>
        <dbReference type="Proteomes" id="UP001141552"/>
    </source>
</evidence>